<proteinExistence type="predicted"/>
<dbReference type="AlphaFoldDB" id="A0A2Z4REW6"/>
<gene>
    <name evidence="1" type="ORF">DKY63_00740</name>
</gene>
<dbReference type="OrthoDB" id="6899605at2"/>
<organism evidence="1 2">
    <name type="scientific">Pseudomonas putida</name>
    <name type="common">Arthrobacter siderocapsulatus</name>
    <dbReference type="NCBI Taxonomy" id="303"/>
    <lineage>
        <taxon>Bacteria</taxon>
        <taxon>Pseudomonadati</taxon>
        <taxon>Pseudomonadota</taxon>
        <taxon>Gammaproteobacteria</taxon>
        <taxon>Pseudomonadales</taxon>
        <taxon>Pseudomonadaceae</taxon>
        <taxon>Pseudomonas</taxon>
    </lineage>
</organism>
<dbReference type="RefSeq" id="WP_110962323.1">
    <property type="nucleotide sequence ID" value="NZ_CP029693.1"/>
</dbReference>
<accession>A0A2Z4REW6</accession>
<evidence type="ECO:0008006" key="3">
    <source>
        <dbReference type="Google" id="ProtNLM"/>
    </source>
</evidence>
<dbReference type="Proteomes" id="UP000250299">
    <property type="component" value="Chromosome"/>
</dbReference>
<reference evidence="1 2" key="1">
    <citation type="submission" date="2018-05" db="EMBL/GenBank/DDBJ databases">
        <title>Whole genome sequence of Pseudomonas putida JBC17.</title>
        <authorList>
            <person name="Lee Y.H."/>
            <person name="David K."/>
        </authorList>
    </citation>
    <scope>NUCLEOTIDE SEQUENCE [LARGE SCALE GENOMIC DNA]</scope>
    <source>
        <strain evidence="1 2">JBC17</strain>
    </source>
</reference>
<name>A0A2Z4REW6_PSEPU</name>
<protein>
    <recommendedName>
        <fullName evidence="3">PAAR domain-containing protein</fullName>
    </recommendedName>
</protein>
<sequence length="165" mass="17933">MNAPLHSFYTNEVSPAYLRRLDEPHLKEERLENCSDETLAVVRRQQAYIVAHPARAIYRLATEGSQTRDGGVVQQATSPFVFTAGDGQKVRAAQKGDSVTYPDGRTAQIVTGAGQDFDHVALVGSLLCNGDEIINTLQGGCLLVGREGVSMAEDFLSSAKQEEHQ</sequence>
<evidence type="ECO:0000313" key="1">
    <source>
        <dbReference type="EMBL" id="AWY38504.1"/>
    </source>
</evidence>
<evidence type="ECO:0000313" key="2">
    <source>
        <dbReference type="Proteomes" id="UP000250299"/>
    </source>
</evidence>
<dbReference type="EMBL" id="CP029693">
    <property type="protein sequence ID" value="AWY38504.1"/>
    <property type="molecule type" value="Genomic_DNA"/>
</dbReference>